<protein>
    <recommendedName>
        <fullName evidence="1">DUF397 domain-containing protein</fullName>
    </recommendedName>
</protein>
<dbReference type="InterPro" id="IPR007278">
    <property type="entry name" value="DUF397"/>
</dbReference>
<dbReference type="OrthoDB" id="4301277at2"/>
<accession>A0A1C5IBN2</accession>
<dbReference type="AlphaFoldDB" id="A0A1C5IBN2"/>
<evidence type="ECO:0000313" key="2">
    <source>
        <dbReference type="EMBL" id="SCG55451.1"/>
    </source>
</evidence>
<dbReference type="EMBL" id="LT607752">
    <property type="protein sequence ID" value="SCG55451.1"/>
    <property type="molecule type" value="Genomic_DNA"/>
</dbReference>
<dbReference type="Pfam" id="PF04149">
    <property type="entry name" value="DUF397"/>
    <property type="match status" value="1"/>
</dbReference>
<evidence type="ECO:0000259" key="1">
    <source>
        <dbReference type="Pfam" id="PF04149"/>
    </source>
</evidence>
<feature type="domain" description="DUF397" evidence="1">
    <location>
        <begin position="7"/>
        <end position="60"/>
    </location>
</feature>
<organism evidence="2 3">
    <name type="scientific">Micromonospora rifamycinica</name>
    <dbReference type="NCBI Taxonomy" id="291594"/>
    <lineage>
        <taxon>Bacteria</taxon>
        <taxon>Bacillati</taxon>
        <taxon>Actinomycetota</taxon>
        <taxon>Actinomycetes</taxon>
        <taxon>Micromonosporales</taxon>
        <taxon>Micromonosporaceae</taxon>
        <taxon>Micromonospora</taxon>
    </lineage>
</organism>
<keyword evidence="3" id="KW-1185">Reference proteome</keyword>
<reference evidence="3" key="1">
    <citation type="submission" date="2016-06" db="EMBL/GenBank/DDBJ databases">
        <authorList>
            <person name="Varghese N."/>
            <person name="Submissions Spin"/>
        </authorList>
    </citation>
    <scope>NUCLEOTIDE SEQUENCE [LARGE SCALE GENOMIC DNA]</scope>
    <source>
        <strain evidence="3">DSM 44983</strain>
    </source>
</reference>
<name>A0A1C5IBN2_9ACTN</name>
<gene>
    <name evidence="2" type="ORF">GA0070623_2342</name>
</gene>
<dbReference type="Proteomes" id="UP000198226">
    <property type="component" value="Chromosome I"/>
</dbReference>
<sequence length="63" mass="6772">MADFDEAVWRKSSRSSAEGNCVEVADSLPGGVGVRDSMDSAGPVLVFSPQSWRNFLSAVRQPD</sequence>
<proteinExistence type="predicted"/>
<dbReference type="RefSeq" id="WP_084261448.1">
    <property type="nucleotide sequence ID" value="NZ_LRMV01000112.1"/>
</dbReference>
<evidence type="ECO:0000313" key="3">
    <source>
        <dbReference type="Proteomes" id="UP000198226"/>
    </source>
</evidence>